<gene>
    <name evidence="6" type="ORF">glysoja_039831</name>
</gene>
<feature type="binding site" evidence="4">
    <location>
        <position position="43"/>
    </location>
    <ligand>
        <name>Mg(2+)</name>
        <dbReference type="ChEBI" id="CHEBI:18420"/>
        <label>1</label>
    </ligand>
</feature>
<keyword evidence="6" id="KW-0255">Endonuclease</keyword>
<evidence type="ECO:0000256" key="3">
    <source>
        <dbReference type="ARBA" id="ARBA00022842"/>
    </source>
</evidence>
<dbReference type="GO" id="GO:0008311">
    <property type="term" value="F:double-stranded DNA 3'-5' DNA exonuclease activity"/>
    <property type="evidence" value="ECO:0007669"/>
    <property type="project" value="TreeGrafter"/>
</dbReference>
<dbReference type="Proteomes" id="UP000053555">
    <property type="component" value="Unassembled WGS sequence"/>
</dbReference>
<dbReference type="Gene3D" id="3.60.10.10">
    <property type="entry name" value="Endonuclease/exonuclease/phosphatase"/>
    <property type="match status" value="1"/>
</dbReference>
<keyword evidence="1 4" id="KW-0479">Metal-binding</keyword>
<name>A0A0B2PK49_GLYSO</name>
<dbReference type="InterPro" id="IPR004808">
    <property type="entry name" value="AP_endonuc_1"/>
</dbReference>
<evidence type="ECO:0000256" key="2">
    <source>
        <dbReference type="ARBA" id="ARBA00022801"/>
    </source>
</evidence>
<evidence type="ECO:0000313" key="6">
    <source>
        <dbReference type="EMBL" id="KHN07957.1"/>
    </source>
</evidence>
<comment type="cofactor">
    <cofactor evidence="4">
        <name>Mg(2+)</name>
        <dbReference type="ChEBI" id="CHEBI:18420"/>
    </cofactor>
    <cofactor evidence="4">
        <name>Mn(2+)</name>
        <dbReference type="ChEBI" id="CHEBI:29035"/>
    </cofactor>
    <text evidence="4">Probably binds two magnesium or manganese ions per subunit.</text>
</comment>
<sequence length="210" mass="23959">MKRFFKVVEKDSDGSVKKPRENDSDAEANEMKEPLKFMTWNANSFLLRVKNNWPEFTNLITTFDPHVIAIREVRMPAAGAKGASKIQGEIKDDTSAAREEKLMRALSAPPFRNYHVWWSLADSKYAGTAVLVKKCFKPKSVVFNLDKLASKYEPDGRVILVEFETLHLLNTYVPNNGWKEEANSFQSASKYEPDGRVILVEFETLRLLGI</sequence>
<keyword evidence="6" id="KW-0540">Nuclease</keyword>
<feature type="region of interest" description="Disordered" evidence="5">
    <location>
        <begin position="9"/>
        <end position="30"/>
    </location>
</feature>
<organism evidence="6">
    <name type="scientific">Glycine soja</name>
    <name type="common">Wild soybean</name>
    <dbReference type="NCBI Taxonomy" id="3848"/>
    <lineage>
        <taxon>Eukaryota</taxon>
        <taxon>Viridiplantae</taxon>
        <taxon>Streptophyta</taxon>
        <taxon>Embryophyta</taxon>
        <taxon>Tracheophyta</taxon>
        <taxon>Spermatophyta</taxon>
        <taxon>Magnoliopsida</taxon>
        <taxon>eudicotyledons</taxon>
        <taxon>Gunneridae</taxon>
        <taxon>Pentapetalae</taxon>
        <taxon>rosids</taxon>
        <taxon>fabids</taxon>
        <taxon>Fabales</taxon>
        <taxon>Fabaceae</taxon>
        <taxon>Papilionoideae</taxon>
        <taxon>50 kb inversion clade</taxon>
        <taxon>NPAAA clade</taxon>
        <taxon>indigoferoid/millettioid clade</taxon>
        <taxon>Phaseoleae</taxon>
        <taxon>Glycine</taxon>
        <taxon>Glycine subgen. Soja</taxon>
    </lineage>
</organism>
<dbReference type="GO" id="GO:0140078">
    <property type="term" value="F:class I DNA-(apurinic or apyrimidinic site) endonuclease activity"/>
    <property type="evidence" value="ECO:0007669"/>
    <property type="project" value="UniProtKB-EC"/>
</dbReference>
<dbReference type="EMBL" id="KN666431">
    <property type="protein sequence ID" value="KHN07957.1"/>
    <property type="molecule type" value="Genomic_DNA"/>
</dbReference>
<proteinExistence type="predicted"/>
<dbReference type="GO" id="GO:0008081">
    <property type="term" value="F:phosphoric diester hydrolase activity"/>
    <property type="evidence" value="ECO:0007669"/>
    <property type="project" value="TreeGrafter"/>
</dbReference>
<keyword evidence="2" id="KW-0378">Hydrolase</keyword>
<dbReference type="GO" id="GO:0006284">
    <property type="term" value="P:base-excision repair"/>
    <property type="evidence" value="ECO:0007669"/>
    <property type="project" value="TreeGrafter"/>
</dbReference>
<evidence type="ECO:0000256" key="5">
    <source>
        <dbReference type="SAM" id="MobiDB-lite"/>
    </source>
</evidence>
<keyword evidence="4" id="KW-0464">Manganese</keyword>
<accession>A0A0B2PK49</accession>
<protein>
    <submittedName>
        <fullName evidence="6">Apurinic endonuclease-redox protein</fullName>
        <ecNumber evidence="6">4.2.99.18</ecNumber>
    </submittedName>
</protein>
<dbReference type="SUPFAM" id="SSF56219">
    <property type="entry name" value="DNase I-like"/>
    <property type="match status" value="1"/>
</dbReference>
<dbReference type="GO" id="GO:0046872">
    <property type="term" value="F:metal ion binding"/>
    <property type="evidence" value="ECO:0007669"/>
    <property type="project" value="UniProtKB-KW"/>
</dbReference>
<reference evidence="6" key="1">
    <citation type="submission" date="2014-07" db="EMBL/GenBank/DDBJ databases">
        <title>Identification of a novel salt tolerance gene in wild soybean by whole-genome sequencing.</title>
        <authorList>
            <person name="Lam H.-M."/>
            <person name="Qi X."/>
            <person name="Li M.-W."/>
            <person name="Liu X."/>
            <person name="Xie M."/>
            <person name="Ni M."/>
            <person name="Xu X."/>
        </authorList>
    </citation>
    <scope>NUCLEOTIDE SEQUENCE [LARGE SCALE GENOMIC DNA]</scope>
    <source>
        <tissue evidence="6">Root</tissue>
    </source>
</reference>
<dbReference type="GO" id="GO:0005634">
    <property type="term" value="C:nucleus"/>
    <property type="evidence" value="ECO:0007669"/>
    <property type="project" value="TreeGrafter"/>
</dbReference>
<keyword evidence="3 4" id="KW-0460">Magnesium</keyword>
<evidence type="ECO:0000256" key="4">
    <source>
        <dbReference type="PIRSR" id="PIRSR604808-2"/>
    </source>
</evidence>
<feature type="binding site" evidence="4">
    <location>
        <position position="72"/>
    </location>
    <ligand>
        <name>Mg(2+)</name>
        <dbReference type="ChEBI" id="CHEBI:18420"/>
        <label>1</label>
    </ligand>
</feature>
<dbReference type="PANTHER" id="PTHR22748:SF10">
    <property type="entry name" value="DNA-(APURINIC OR APYRIMIDINIC SITE) ENDONUCLEASE"/>
    <property type="match status" value="1"/>
</dbReference>
<dbReference type="EC" id="4.2.99.18" evidence="6"/>
<evidence type="ECO:0000256" key="1">
    <source>
        <dbReference type="ARBA" id="ARBA00022723"/>
    </source>
</evidence>
<dbReference type="PANTHER" id="PTHR22748">
    <property type="entry name" value="AP ENDONUCLEASE"/>
    <property type="match status" value="1"/>
</dbReference>
<dbReference type="AlphaFoldDB" id="A0A0B2PK49"/>
<dbReference type="InterPro" id="IPR036691">
    <property type="entry name" value="Endo/exonu/phosph_ase_sf"/>
</dbReference>
<keyword evidence="6" id="KW-0456">Lyase</keyword>